<name>A0ABT3H223_9RHOB</name>
<keyword evidence="2" id="KW-0238">DNA-binding</keyword>
<dbReference type="EMBL" id="JAPDFL010000001">
    <property type="protein sequence ID" value="MCW1933735.1"/>
    <property type="molecule type" value="Genomic_DNA"/>
</dbReference>
<dbReference type="InterPro" id="IPR000835">
    <property type="entry name" value="HTH_MarR-typ"/>
</dbReference>
<dbReference type="InterPro" id="IPR036390">
    <property type="entry name" value="WH_DNA-bd_sf"/>
</dbReference>
<evidence type="ECO:0000256" key="4">
    <source>
        <dbReference type="SAM" id="MobiDB-lite"/>
    </source>
</evidence>
<feature type="domain" description="HTH marR-type" evidence="5">
    <location>
        <begin position="3"/>
        <end position="142"/>
    </location>
</feature>
<evidence type="ECO:0000256" key="3">
    <source>
        <dbReference type="ARBA" id="ARBA00023163"/>
    </source>
</evidence>
<evidence type="ECO:0000259" key="5">
    <source>
        <dbReference type="PROSITE" id="PS50995"/>
    </source>
</evidence>
<dbReference type="RefSeq" id="WP_264506611.1">
    <property type="nucleotide sequence ID" value="NZ_JAPDFL010000001.1"/>
</dbReference>
<comment type="caution">
    <text evidence="6">The sequence shown here is derived from an EMBL/GenBank/DDBJ whole genome shotgun (WGS) entry which is preliminary data.</text>
</comment>
<keyword evidence="3" id="KW-0804">Transcription</keyword>
<dbReference type="InterPro" id="IPR036388">
    <property type="entry name" value="WH-like_DNA-bd_sf"/>
</dbReference>
<feature type="compositionally biased region" description="Polar residues" evidence="4">
    <location>
        <begin position="160"/>
        <end position="169"/>
    </location>
</feature>
<sequence>MDTNTLGTLVWQLSTRWRSAVDRAVAPLGLTQAQYTALSTLAAMRARGESPSQRALAEQMGVSPIFASKLVRALEAQKLIQRADHPQDARAYCLTLSRNGQTQLALARAAVRALEETLTAPVGDPGGNAAQALRIMLKALLATPVSETVPPEITVARSAQRPTSMTANANAPRPFTAR</sequence>
<proteinExistence type="predicted"/>
<accession>A0ABT3H223</accession>
<gene>
    <name evidence="6" type="ORF">OKW52_16095</name>
</gene>
<keyword evidence="7" id="KW-1185">Reference proteome</keyword>
<protein>
    <submittedName>
        <fullName evidence="6">MarR family transcriptional regulator</fullName>
    </submittedName>
</protein>
<dbReference type="PROSITE" id="PS50995">
    <property type="entry name" value="HTH_MARR_2"/>
    <property type="match status" value="1"/>
</dbReference>
<organism evidence="6 7">
    <name type="scientific">Pararhodobacter zhoushanensis</name>
    <dbReference type="NCBI Taxonomy" id="2479545"/>
    <lineage>
        <taxon>Bacteria</taxon>
        <taxon>Pseudomonadati</taxon>
        <taxon>Pseudomonadota</taxon>
        <taxon>Alphaproteobacteria</taxon>
        <taxon>Rhodobacterales</taxon>
        <taxon>Paracoccaceae</taxon>
        <taxon>Pararhodobacter</taxon>
    </lineage>
</organism>
<evidence type="ECO:0000313" key="6">
    <source>
        <dbReference type="EMBL" id="MCW1933735.1"/>
    </source>
</evidence>
<dbReference type="SUPFAM" id="SSF46785">
    <property type="entry name" value="Winged helix' DNA-binding domain"/>
    <property type="match status" value="1"/>
</dbReference>
<dbReference type="Proteomes" id="UP001208938">
    <property type="component" value="Unassembled WGS sequence"/>
</dbReference>
<dbReference type="PANTHER" id="PTHR33164:SF64">
    <property type="entry name" value="TRANSCRIPTIONAL REGULATOR SLYA"/>
    <property type="match status" value="1"/>
</dbReference>
<dbReference type="PANTHER" id="PTHR33164">
    <property type="entry name" value="TRANSCRIPTIONAL REGULATOR, MARR FAMILY"/>
    <property type="match status" value="1"/>
</dbReference>
<dbReference type="SMART" id="SM00347">
    <property type="entry name" value="HTH_MARR"/>
    <property type="match status" value="1"/>
</dbReference>
<evidence type="ECO:0000313" key="7">
    <source>
        <dbReference type="Proteomes" id="UP001208938"/>
    </source>
</evidence>
<evidence type="ECO:0000256" key="1">
    <source>
        <dbReference type="ARBA" id="ARBA00023015"/>
    </source>
</evidence>
<keyword evidence="1" id="KW-0805">Transcription regulation</keyword>
<dbReference type="InterPro" id="IPR039422">
    <property type="entry name" value="MarR/SlyA-like"/>
</dbReference>
<feature type="region of interest" description="Disordered" evidence="4">
    <location>
        <begin position="157"/>
        <end position="178"/>
    </location>
</feature>
<evidence type="ECO:0000256" key="2">
    <source>
        <dbReference type="ARBA" id="ARBA00023125"/>
    </source>
</evidence>
<dbReference type="Pfam" id="PF12802">
    <property type="entry name" value="MarR_2"/>
    <property type="match status" value="1"/>
</dbReference>
<reference evidence="6 7" key="1">
    <citation type="submission" date="2022-10" db="EMBL/GenBank/DDBJ databases">
        <title>Pararhodobacter sp. nov., isolated from marine algae.</title>
        <authorList>
            <person name="Choi B.J."/>
            <person name="Kim J.M."/>
            <person name="Lee J.K."/>
            <person name="Choi D.G."/>
            <person name="Jeon C.O."/>
        </authorList>
    </citation>
    <scope>NUCLEOTIDE SEQUENCE [LARGE SCALE GENOMIC DNA]</scope>
    <source>
        <strain evidence="6 7">ZQ420</strain>
    </source>
</reference>
<dbReference type="Gene3D" id="1.10.10.10">
    <property type="entry name" value="Winged helix-like DNA-binding domain superfamily/Winged helix DNA-binding domain"/>
    <property type="match status" value="1"/>
</dbReference>